<organism evidence="2 3">
    <name type="scientific">Candidatus Berkelbacteria bacterium CG1_02_42_45</name>
    <dbReference type="NCBI Taxonomy" id="1805036"/>
    <lineage>
        <taxon>Bacteria</taxon>
        <taxon>Candidatus Berkelbacteria</taxon>
    </lineage>
</organism>
<dbReference type="InterPro" id="IPR041657">
    <property type="entry name" value="HTH_17"/>
</dbReference>
<evidence type="ECO:0000259" key="1">
    <source>
        <dbReference type="Pfam" id="PF12728"/>
    </source>
</evidence>
<evidence type="ECO:0000313" key="2">
    <source>
        <dbReference type="EMBL" id="OIN89414.1"/>
    </source>
</evidence>
<proteinExistence type="predicted"/>
<dbReference type="AlphaFoldDB" id="A0A1J4RU25"/>
<dbReference type="Proteomes" id="UP000182753">
    <property type="component" value="Unassembled WGS sequence"/>
</dbReference>
<name>A0A1J4RU25_9BACT</name>
<evidence type="ECO:0000313" key="3">
    <source>
        <dbReference type="Proteomes" id="UP000182753"/>
    </source>
</evidence>
<feature type="domain" description="Helix-turn-helix" evidence="1">
    <location>
        <begin position="6"/>
        <end position="49"/>
    </location>
</feature>
<reference evidence="2 3" key="1">
    <citation type="journal article" date="2016" name="Environ. Microbiol.">
        <title>Genomic resolution of a cold subsurface aquifer community provides metabolic insights for novel microbes adapted to high CO concentrations.</title>
        <authorList>
            <person name="Probst A.J."/>
            <person name="Castelle C.J."/>
            <person name="Singh A."/>
            <person name="Brown C.T."/>
            <person name="Anantharaman K."/>
            <person name="Sharon I."/>
            <person name="Hug L.A."/>
            <person name="Burstein D."/>
            <person name="Emerson J.B."/>
            <person name="Thomas B.C."/>
            <person name="Banfield J.F."/>
        </authorList>
    </citation>
    <scope>NUCLEOTIDE SEQUENCE [LARGE SCALE GENOMIC DNA]</scope>
    <source>
        <strain evidence="2">CG1_02_42_45</strain>
    </source>
</reference>
<protein>
    <recommendedName>
        <fullName evidence="1">Helix-turn-helix domain-containing protein</fullName>
    </recommendedName>
</protein>
<dbReference type="GO" id="GO:0003677">
    <property type="term" value="F:DNA binding"/>
    <property type="evidence" value="ECO:0007669"/>
    <property type="project" value="InterPro"/>
</dbReference>
<dbReference type="NCBIfam" id="TIGR01764">
    <property type="entry name" value="excise"/>
    <property type="match status" value="1"/>
</dbReference>
<dbReference type="EMBL" id="MNUJ01000041">
    <property type="protein sequence ID" value="OIN89414.1"/>
    <property type="molecule type" value="Genomic_DNA"/>
</dbReference>
<dbReference type="InterPro" id="IPR010093">
    <property type="entry name" value="SinI_DNA-bd"/>
</dbReference>
<sequence>MKQKEYFTTSELAKILGISRIAVFKKIKAGQIKAKKIGRNFAIPRKEFDVILGQSLTLDQKKEIDAGVKKVIKEYSRTLELLGNE</sequence>
<accession>A0A1J4RU25</accession>
<gene>
    <name evidence="2" type="ORF">AUJ40_01975</name>
</gene>
<dbReference type="Pfam" id="PF12728">
    <property type="entry name" value="HTH_17"/>
    <property type="match status" value="1"/>
</dbReference>
<comment type="caution">
    <text evidence="2">The sequence shown here is derived from an EMBL/GenBank/DDBJ whole genome shotgun (WGS) entry which is preliminary data.</text>
</comment>